<dbReference type="EMBL" id="KV178004">
    <property type="protein sequence ID" value="KZT75908.1"/>
    <property type="molecule type" value="Genomic_DNA"/>
</dbReference>
<feature type="domain" description="CCHC-type" evidence="2">
    <location>
        <begin position="49"/>
        <end position="63"/>
    </location>
</feature>
<dbReference type="Pfam" id="PF00098">
    <property type="entry name" value="zf-CCHC"/>
    <property type="match status" value="2"/>
</dbReference>
<name>A0A2Z6ZYD2_9LAMI</name>
<reference evidence="3 4" key="1">
    <citation type="journal article" date="2015" name="Proc. Natl. Acad. Sci. U.S.A.">
        <title>The resurrection genome of Boea hygrometrica: A blueprint for survival of dehydration.</title>
        <authorList>
            <person name="Xiao L."/>
            <person name="Yang G."/>
            <person name="Zhang L."/>
            <person name="Yang X."/>
            <person name="Zhao S."/>
            <person name="Ji Z."/>
            <person name="Zhou Q."/>
            <person name="Hu M."/>
            <person name="Wang Y."/>
            <person name="Chen M."/>
            <person name="Xu Y."/>
            <person name="Jin H."/>
            <person name="Xiao X."/>
            <person name="Hu G."/>
            <person name="Bao F."/>
            <person name="Hu Y."/>
            <person name="Wan P."/>
            <person name="Li L."/>
            <person name="Deng X."/>
            <person name="Kuang T."/>
            <person name="Xiang C."/>
            <person name="Zhu J.K."/>
            <person name="Oliver M.J."/>
            <person name="He Y."/>
        </authorList>
    </citation>
    <scope>NUCLEOTIDE SEQUENCE [LARGE SCALE GENOMIC DNA]</scope>
    <source>
        <strain evidence="4">cv. XS01</strain>
    </source>
</reference>
<keyword evidence="1" id="KW-0862">Zinc</keyword>
<dbReference type="Proteomes" id="UP000250235">
    <property type="component" value="Unassembled WGS sequence"/>
</dbReference>
<dbReference type="PROSITE" id="PS50158">
    <property type="entry name" value="ZF_CCHC"/>
    <property type="match status" value="2"/>
</dbReference>
<dbReference type="SMART" id="SM00343">
    <property type="entry name" value="ZnF_C2HC"/>
    <property type="match status" value="2"/>
</dbReference>
<evidence type="ECO:0000313" key="4">
    <source>
        <dbReference type="Proteomes" id="UP000250235"/>
    </source>
</evidence>
<keyword evidence="4" id="KW-1185">Reference proteome</keyword>
<dbReference type="Gene3D" id="4.10.60.10">
    <property type="entry name" value="Zinc finger, CCHC-type"/>
    <property type="match status" value="2"/>
</dbReference>
<feature type="domain" description="CCHC-type" evidence="2">
    <location>
        <begin position="31"/>
        <end position="46"/>
    </location>
</feature>
<organism evidence="3 4">
    <name type="scientific">Dorcoceras hygrometricum</name>
    <dbReference type="NCBI Taxonomy" id="472368"/>
    <lineage>
        <taxon>Eukaryota</taxon>
        <taxon>Viridiplantae</taxon>
        <taxon>Streptophyta</taxon>
        <taxon>Embryophyta</taxon>
        <taxon>Tracheophyta</taxon>
        <taxon>Spermatophyta</taxon>
        <taxon>Magnoliopsida</taxon>
        <taxon>eudicotyledons</taxon>
        <taxon>Gunneridae</taxon>
        <taxon>Pentapetalae</taxon>
        <taxon>asterids</taxon>
        <taxon>lamiids</taxon>
        <taxon>Lamiales</taxon>
        <taxon>Gesneriaceae</taxon>
        <taxon>Didymocarpoideae</taxon>
        <taxon>Trichosporeae</taxon>
        <taxon>Loxocarpinae</taxon>
        <taxon>Dorcoceras</taxon>
    </lineage>
</organism>
<accession>A0A2Z6ZYD2</accession>
<keyword evidence="1" id="KW-0863">Zinc-finger</keyword>
<evidence type="ECO:0000256" key="1">
    <source>
        <dbReference type="PROSITE-ProRule" id="PRU00047"/>
    </source>
</evidence>
<dbReference type="InterPro" id="IPR001878">
    <property type="entry name" value="Znf_CCHC"/>
</dbReference>
<sequence>MEHARVTSNTVSVAYAAHSKGKSRDMSNTQCYCCKKYGHIATECPQKSCNYCKRPGHIIKDCPTRPSSPNKAYHAVVT</sequence>
<dbReference type="InterPro" id="IPR036875">
    <property type="entry name" value="Znf_CCHC_sf"/>
</dbReference>
<dbReference type="GO" id="GO:0003676">
    <property type="term" value="F:nucleic acid binding"/>
    <property type="evidence" value="ECO:0007669"/>
    <property type="project" value="InterPro"/>
</dbReference>
<dbReference type="GO" id="GO:0008270">
    <property type="term" value="F:zinc ion binding"/>
    <property type="evidence" value="ECO:0007669"/>
    <property type="project" value="UniProtKB-KW"/>
</dbReference>
<proteinExistence type="predicted"/>
<dbReference type="AlphaFoldDB" id="A0A2Z6ZYD2"/>
<keyword evidence="1" id="KW-0479">Metal-binding</keyword>
<protein>
    <recommendedName>
        <fullName evidence="2">CCHC-type domain-containing protein</fullName>
    </recommendedName>
</protein>
<dbReference type="OrthoDB" id="1929692at2759"/>
<dbReference type="SUPFAM" id="SSF57756">
    <property type="entry name" value="Retrovirus zinc finger-like domains"/>
    <property type="match status" value="1"/>
</dbReference>
<evidence type="ECO:0000313" key="3">
    <source>
        <dbReference type="EMBL" id="KZT75908.1"/>
    </source>
</evidence>
<evidence type="ECO:0000259" key="2">
    <source>
        <dbReference type="PROSITE" id="PS50158"/>
    </source>
</evidence>
<gene>
    <name evidence="3" type="ORF">F511_47068</name>
</gene>